<keyword evidence="4 6" id="KW-0520">NAD</keyword>
<feature type="domain" description="Flavodoxin-like fold" evidence="7">
    <location>
        <begin position="2"/>
        <end position="203"/>
    </location>
</feature>
<gene>
    <name evidence="6" type="primary">azoR</name>
    <name evidence="8" type="ORF">GGC33_13990</name>
</gene>
<dbReference type="PANTHER" id="PTHR43741">
    <property type="entry name" value="FMN-DEPENDENT NADH-AZOREDUCTASE 1"/>
    <property type="match status" value="1"/>
</dbReference>
<dbReference type="AlphaFoldDB" id="A0A844GYE2"/>
<dbReference type="GO" id="GO:0016652">
    <property type="term" value="F:oxidoreductase activity, acting on NAD(P)H as acceptor"/>
    <property type="evidence" value="ECO:0007669"/>
    <property type="project" value="UniProtKB-UniRule"/>
</dbReference>
<keyword evidence="1 6" id="KW-0285">Flavoprotein</keyword>
<comment type="similarity">
    <text evidence="6">Belongs to the azoreductase type 1 family.</text>
</comment>
<evidence type="ECO:0000256" key="5">
    <source>
        <dbReference type="ARBA" id="ARBA00048542"/>
    </source>
</evidence>
<feature type="binding site" evidence="6">
    <location>
        <position position="10"/>
    </location>
    <ligand>
        <name>FMN</name>
        <dbReference type="ChEBI" id="CHEBI:58210"/>
    </ligand>
</feature>
<evidence type="ECO:0000256" key="6">
    <source>
        <dbReference type="HAMAP-Rule" id="MF_01216"/>
    </source>
</evidence>
<comment type="catalytic activity">
    <reaction evidence="6">
        <text>2 a quinone + NADH + H(+) = 2 a 1,4-benzosemiquinone + NAD(+)</text>
        <dbReference type="Rhea" id="RHEA:65952"/>
        <dbReference type="ChEBI" id="CHEBI:15378"/>
        <dbReference type="ChEBI" id="CHEBI:57540"/>
        <dbReference type="ChEBI" id="CHEBI:57945"/>
        <dbReference type="ChEBI" id="CHEBI:132124"/>
        <dbReference type="ChEBI" id="CHEBI:134225"/>
    </reaction>
</comment>
<comment type="caution">
    <text evidence="8">The sequence shown here is derived from an EMBL/GenBank/DDBJ whole genome shotgun (WGS) entry which is preliminary data.</text>
</comment>
<dbReference type="GO" id="GO:0016655">
    <property type="term" value="F:oxidoreductase activity, acting on NAD(P)H, quinone or similar compound as acceptor"/>
    <property type="evidence" value="ECO:0007669"/>
    <property type="project" value="InterPro"/>
</dbReference>
<dbReference type="RefSeq" id="WP_015221203.1">
    <property type="nucleotide sequence ID" value="NZ_WMIA01000021.1"/>
</dbReference>
<evidence type="ECO:0000256" key="2">
    <source>
        <dbReference type="ARBA" id="ARBA00022643"/>
    </source>
</evidence>
<comment type="subunit">
    <text evidence="6">Homodimer.</text>
</comment>
<evidence type="ECO:0000256" key="4">
    <source>
        <dbReference type="ARBA" id="ARBA00023027"/>
    </source>
</evidence>
<comment type="function">
    <text evidence="6">Also exhibits azoreductase activity. Catalyzes the reductive cleavage of the azo bond in aromatic azo compounds to the corresponding amines.</text>
</comment>
<proteinExistence type="inferred from homology"/>
<dbReference type="HAMAP" id="MF_01216">
    <property type="entry name" value="Azoreductase_type1"/>
    <property type="match status" value="1"/>
</dbReference>
<evidence type="ECO:0000313" key="8">
    <source>
        <dbReference type="EMBL" id="MTF40031.1"/>
    </source>
</evidence>
<dbReference type="PANTHER" id="PTHR43741:SF2">
    <property type="entry name" value="FMN-DEPENDENT NADH:QUINONE OXIDOREDUCTASE"/>
    <property type="match status" value="1"/>
</dbReference>
<protein>
    <recommendedName>
        <fullName evidence="6">FMN dependent NADH:quinone oxidoreductase</fullName>
        <ecNumber evidence="6">1.6.5.-</ecNumber>
    </recommendedName>
    <alternativeName>
        <fullName evidence="6">Azo-dye reductase</fullName>
    </alternativeName>
    <alternativeName>
        <fullName evidence="6">FMN-dependent NADH-azo compound oxidoreductase</fullName>
    </alternativeName>
    <alternativeName>
        <fullName evidence="6">FMN-dependent NADH-azoreductase</fullName>
        <ecNumber evidence="6">1.7.1.17</ecNumber>
    </alternativeName>
</protein>
<dbReference type="GO" id="GO:0010181">
    <property type="term" value="F:FMN binding"/>
    <property type="evidence" value="ECO:0007669"/>
    <property type="project" value="UniProtKB-UniRule"/>
</dbReference>
<evidence type="ECO:0000256" key="3">
    <source>
        <dbReference type="ARBA" id="ARBA00023002"/>
    </source>
</evidence>
<keyword evidence="2 6" id="KW-0288">FMN</keyword>
<organism evidence="8 9">
    <name type="scientific">Cyanobacterium aponinum 0216</name>
    <dbReference type="NCBI Taxonomy" id="2676140"/>
    <lineage>
        <taxon>Bacteria</taxon>
        <taxon>Bacillati</taxon>
        <taxon>Cyanobacteriota</taxon>
        <taxon>Cyanophyceae</taxon>
        <taxon>Oscillatoriophycideae</taxon>
        <taxon>Chroococcales</taxon>
        <taxon>Geminocystaceae</taxon>
        <taxon>Cyanobacterium</taxon>
    </lineage>
</organism>
<evidence type="ECO:0000313" key="9">
    <source>
        <dbReference type="Proteomes" id="UP000437131"/>
    </source>
</evidence>
<dbReference type="InterPro" id="IPR050104">
    <property type="entry name" value="FMN-dep_NADH:Q_OxRdtase_AzoR1"/>
</dbReference>
<dbReference type="SUPFAM" id="SSF52218">
    <property type="entry name" value="Flavoproteins"/>
    <property type="match status" value="1"/>
</dbReference>
<evidence type="ECO:0000259" key="7">
    <source>
        <dbReference type="Pfam" id="PF02525"/>
    </source>
</evidence>
<dbReference type="EC" id="1.6.5.-" evidence="6"/>
<dbReference type="GO" id="GO:0009055">
    <property type="term" value="F:electron transfer activity"/>
    <property type="evidence" value="ECO:0007669"/>
    <property type="project" value="UniProtKB-UniRule"/>
</dbReference>
<feature type="binding site" evidence="6">
    <location>
        <begin position="16"/>
        <end position="18"/>
    </location>
    <ligand>
        <name>FMN</name>
        <dbReference type="ChEBI" id="CHEBI:58210"/>
    </ligand>
</feature>
<dbReference type="Gene3D" id="3.40.50.360">
    <property type="match status" value="1"/>
</dbReference>
<evidence type="ECO:0000256" key="1">
    <source>
        <dbReference type="ARBA" id="ARBA00022630"/>
    </source>
</evidence>
<accession>A0A844GYE2</accession>
<sequence>MTKILQIDASARVTRSLSRGLTNAFYQNWSASRPNDIWIKRDVGLNPPSAISEEWIASAFTPLDKRTPEQVAILRESDELLEELEPADIIVIGTPMYNYGMPSSLKAWIDQVIRIGRTFSFDLARGEQPIEPILTDKILVILASCGEGGFGFGEANASQNHLDTAIITASKLMGVTEHYVIRVEYQEFGDARHQKSVEDAHGKIPKLVQQLIQKIGDQ</sequence>
<dbReference type="EMBL" id="WMIA01000021">
    <property type="protein sequence ID" value="MTF40031.1"/>
    <property type="molecule type" value="Genomic_DNA"/>
</dbReference>
<dbReference type="InterPro" id="IPR003680">
    <property type="entry name" value="Flavodoxin_fold"/>
</dbReference>
<dbReference type="InterPro" id="IPR029039">
    <property type="entry name" value="Flavoprotein-like_sf"/>
</dbReference>
<dbReference type="InterPro" id="IPR023048">
    <property type="entry name" value="NADH:quinone_OxRdtase_FMN_depd"/>
</dbReference>
<comment type="caution">
    <text evidence="6">Lacks conserved residue(s) required for the propagation of feature annotation.</text>
</comment>
<dbReference type="Pfam" id="PF02525">
    <property type="entry name" value="Flavodoxin_2"/>
    <property type="match status" value="1"/>
</dbReference>
<comment type="catalytic activity">
    <reaction evidence="5">
        <text>N,N-dimethyl-1,4-phenylenediamine + anthranilate + 2 NAD(+) = 2-(4-dimethylaminophenyl)diazenylbenzoate + 2 NADH + 2 H(+)</text>
        <dbReference type="Rhea" id="RHEA:55872"/>
        <dbReference type="ChEBI" id="CHEBI:15378"/>
        <dbReference type="ChEBI" id="CHEBI:15783"/>
        <dbReference type="ChEBI" id="CHEBI:16567"/>
        <dbReference type="ChEBI" id="CHEBI:57540"/>
        <dbReference type="ChEBI" id="CHEBI:57945"/>
        <dbReference type="ChEBI" id="CHEBI:71579"/>
        <dbReference type="EC" id="1.7.1.17"/>
    </reaction>
    <physiologicalReaction direction="right-to-left" evidence="5">
        <dbReference type="Rhea" id="RHEA:55874"/>
    </physiologicalReaction>
</comment>
<dbReference type="EC" id="1.7.1.17" evidence="6"/>
<comment type="function">
    <text evidence="6">Quinone reductase that provides resistance to thiol-specific stress caused by electrophilic quinones.</text>
</comment>
<name>A0A844GYE2_9CHRO</name>
<reference evidence="8 9" key="1">
    <citation type="submission" date="2019-11" db="EMBL/GenBank/DDBJ databases">
        <title>Isolation of a new High Light Tolerant Cyanobacteria.</title>
        <authorList>
            <person name="Dobson Z."/>
            <person name="Vaughn N."/>
            <person name="Vaughn M."/>
            <person name="Fromme P."/>
            <person name="Mazor Y."/>
        </authorList>
    </citation>
    <scope>NUCLEOTIDE SEQUENCE [LARGE SCALE GENOMIC DNA]</scope>
    <source>
        <strain evidence="8 9">0216</strain>
    </source>
</reference>
<comment type="cofactor">
    <cofactor evidence="6">
        <name>FMN</name>
        <dbReference type="ChEBI" id="CHEBI:58210"/>
    </cofactor>
    <text evidence="6">Binds 1 FMN per subunit.</text>
</comment>
<dbReference type="Proteomes" id="UP000437131">
    <property type="component" value="Unassembled WGS sequence"/>
</dbReference>
<keyword evidence="3 6" id="KW-0560">Oxidoreductase</keyword>